<name>A0ABV0E838_9BURK</name>
<dbReference type="EMBL" id="JAYLVJ010000082">
    <property type="protein sequence ID" value="MEO1759579.1"/>
    <property type="molecule type" value="Genomic_DNA"/>
</dbReference>
<evidence type="ECO:0000313" key="2">
    <source>
        <dbReference type="EMBL" id="MEO1759579.1"/>
    </source>
</evidence>
<evidence type="ECO:0000313" key="3">
    <source>
        <dbReference type="Proteomes" id="UP001462961"/>
    </source>
</evidence>
<comment type="caution">
    <text evidence="2">The sequence shown here is derived from an EMBL/GenBank/DDBJ whole genome shotgun (WGS) entry which is preliminary data.</text>
</comment>
<accession>A0ABV0E838</accession>
<gene>
    <name evidence="2" type="ORF">VOI32_37595</name>
</gene>
<sequence length="55" mass="6081">MEQVGERTQHVERRGGPGDIGKEIGPVDGNQSARLVWKKQQEMWSASALSMADDL</sequence>
<reference evidence="2 3" key="1">
    <citation type="submission" date="2024-01" db="EMBL/GenBank/DDBJ databases">
        <title>The diversity of rhizobia nodulating Mimosa spp. in eleven states of Brazil covering several biomes is determined by host plant, location, and edaphic factors.</title>
        <authorList>
            <person name="Rouws L."/>
            <person name="Barauna A."/>
            <person name="Beukes C."/>
            <person name="De Faria S.M."/>
            <person name="Gross E."/>
            <person name="Dos Reis Junior F.B."/>
            <person name="Simon M."/>
            <person name="Maluk M."/>
            <person name="Odee D.W."/>
            <person name="Kenicer G."/>
            <person name="Young J.P.W."/>
            <person name="Reis V.M."/>
            <person name="Zilli J."/>
            <person name="James E.K."/>
        </authorList>
    </citation>
    <scope>NUCLEOTIDE SEQUENCE [LARGE SCALE GENOMIC DNA]</scope>
    <source>
        <strain evidence="2 3">JHI1651</strain>
    </source>
</reference>
<feature type="compositionally biased region" description="Basic and acidic residues" evidence="1">
    <location>
        <begin position="1"/>
        <end position="22"/>
    </location>
</feature>
<protein>
    <submittedName>
        <fullName evidence="2">Uncharacterized protein</fullName>
    </submittedName>
</protein>
<organism evidence="2 3">
    <name type="scientific">Paraburkholderia caribensis</name>
    <dbReference type="NCBI Taxonomy" id="75105"/>
    <lineage>
        <taxon>Bacteria</taxon>
        <taxon>Pseudomonadati</taxon>
        <taxon>Pseudomonadota</taxon>
        <taxon>Betaproteobacteria</taxon>
        <taxon>Burkholderiales</taxon>
        <taxon>Burkholderiaceae</taxon>
        <taxon>Paraburkholderia</taxon>
    </lineage>
</organism>
<keyword evidence="3" id="KW-1185">Reference proteome</keyword>
<proteinExistence type="predicted"/>
<dbReference type="RefSeq" id="WP_181300032.1">
    <property type="nucleotide sequence ID" value="NZ_JAYLVJ010000082.1"/>
</dbReference>
<feature type="region of interest" description="Disordered" evidence="1">
    <location>
        <begin position="1"/>
        <end position="28"/>
    </location>
</feature>
<dbReference type="Proteomes" id="UP001462961">
    <property type="component" value="Unassembled WGS sequence"/>
</dbReference>
<evidence type="ECO:0000256" key="1">
    <source>
        <dbReference type="SAM" id="MobiDB-lite"/>
    </source>
</evidence>